<evidence type="ECO:0000313" key="5">
    <source>
        <dbReference type="Proteomes" id="UP000054359"/>
    </source>
</evidence>
<evidence type="ECO:0000259" key="3">
    <source>
        <dbReference type="PROSITE" id="PS50157"/>
    </source>
</evidence>
<keyword evidence="1" id="KW-0862">Zinc</keyword>
<protein>
    <recommendedName>
        <fullName evidence="3">C2H2-type domain-containing protein</fullName>
    </recommendedName>
</protein>
<dbReference type="EMBL" id="KK120287">
    <property type="protein sequence ID" value="KFM77971.1"/>
    <property type="molecule type" value="Genomic_DNA"/>
</dbReference>
<sequence>MEQEHKNKNLSFFSQYLPGNDCSCSVRCNGVCKNSMNSLDFSHPLLSKGIKNIPFVLVSDLVCVLESVRCINLQYNVFDWKNIVDLGDYINSRSIGQNGLKNWCSDTEAASDASNRSGPEDVESVSEANGLNLMSKVNSDSFCSSVKRKTNSEEPGEIFSLDIGANIEVESDDSGNKKIKVEHSFGQYDGKTVQSGDELHMQDAIENVIRMSLTDRVLKPFSGNPPCHEKVLDQSVDGVNHFLNSQCSNSHTIYPYSLTSVGKQENLISNPKMQMVNSRNSIQSSVESKSNYIERYDKNLNCIIPTNFIKRNNFRESVVISPNICSEESNSQRQETPSVTQYSFHGSVVKTGSSPICQPAKGIDSRPSVSPHAKEIAYEHGALNLSSNNNYGKSNNVEKYPNPDILSSYQSQLSSRMVDTKQGNSVVSESFNVSNSRYFETSSHTHNAASSKKAISQVKAYFIQQPVNYSNNLQDSLSTSTYTKPHTAFQESDANSTQTSVRQTGSMSVSSTNEIPQTDRNSVIQHTVQQAVEKTVQIRSHLSVSVNSSAVQHIRNISYKDGSSLPPLRVNVADKNISKSNLAVPASLVIARKPYTYPVSSSSQPTTSTTSSSLHCKDTITIPGILASPSVIMTSGWETNHQKHGNMPYKKNKVSAASIVKKVYRKPYERQSIQNEKCEGIGGSTCKIVPFIQPTTSHIQPITSKQKNFIVTNQGWPVSENKVKSTTVECDRESSSQPWYSVPYPKSPNPDLTNASSFDTHINKNRNSPSSFTSAQQSEKASKSIMKDNTSLNAHLYVKDNHLEDRNSPAAVNHNHLLINKFTSVSHPSAVSPDSSNQAFKQMKNIYAIPKKQFINKKKSEISDFSSVHLPSSVTTSSNLYSAPQCGKTMINSSHGSPISFSSASAQDTKLSIAYSKSDTYDITSQYSQSKNNSDIFTKVCCSPKETNPCQSCSVTSKANVPYTESMHVQKNESAQRTSTSVNSNMFLSSSDVEKHRNAEETKSSVFSINNTQRVCQFCSISCPSSMFKWHIINFHKTELLKENKHGHSKEQISLDFSSSPNMLYMSNSLPGNHEGTLNDLRQNNDGPSVNKTDFKFKENEEINDDNMFTMCMNLINSEKEFSKLVQNVDCLEQIDNCSLPFIPDANDDSYSFPNPQNFTDVVKREVVPQYILQNLPVCGEDSILENITPNSDQFNNESFEKSDEVASAYKDFDRILGFFADNQKLEKPVLEECSFDKSVTVEGNASASHAGDLHPFIPNSLSKSSTFITLTDVKKNVVTTIQQPSLVSTSESNSLHLIASSENNLGLPFQSSYVTDSDKNYSECDNIPSSVSEGNVLDLHVSLAVKSIMAANQGKEAKAEPSFSNNKGNISLTEGKSSLKKPTKKCEYCKKTLTAVYIKKHILKMHSEKLPTAGATSLNSVSGKSNKSLIAQGFRHTYPLLTAVLEQNADTSTCLSVSDALKTDEAFAVDQESVNDKFIEDPHLKFDFNVPSSLAKDDKHVSHLKGNTASKLKPSELAILMQHHTTPPDNFKLKDPNSSEKPRCCVCFRKYTSLSTLNRHMKAVHFNEYTGKGIPKVSKPSEILEGSIVQGESVVNLNKSEQDLFPLIPLQNSSSVAVYESSNTEQIAIQKTPFKQSIFPLSKMLPNISQQNDSANEHKLSASDSLPVIEDSVSKHGANAEISVGIMKPEKEKRIIHDEPENDYQSTVDFMDINNENYQNFSEVVNSSLKFSPKFNNEKESMHLEQVSNPYQINANQNICQSNIQQISDYLPVKDECTYSGCFRDCDKTEFPELNNKMDCNLHGLKASVSSFKDMNLTCASTNLSEQISQNECKDIPSVFVQTTCNELSNVQKETTLSCEDVSYDKQEMLPSQSVKENHSEFNVKHVSSTNSCADEITPVSKCLFAPNSLSNDDHKTCEEENSLKLLISDKSVNSASKSNEVFEENSLSSADYEEPSSKHVYDENSLKLVNEREDECFAHSKSFKNSDTVPVIEGNGSVKNSEKHIKRENSKDENYSNIHKEFFYSVIQASTTTENDNFELVHKTSATNESNSELYMSSVEQRKHTSLLKRTFFESSVESDNAHRKRTFAAKLRSKNRSKECRLCHEKLSSMEALSMHLKHMHSIPVLKKQKSFSEERASIKNTDKLSPPNLLYSNCDSDSNSVSLDSIYPHAALVNSCSDNGSTDEKNMHVSDKDPLYEYATLKSSNNCEIDVEKTFNQNNTDFSHFEILHSSLYSKKFGEEGLGCRIRRHSFSDIKTCQKLYTSEVNLKYLFSPMDLKCKIKEDSVSKETNYQNSKDNYKSCTTYSFSSGDNTSHQYDSLSNIHSEQYNIPNSLEKNCVCKKKIEDVETSFKNISSNLKSSEKLSVSAPLQTEELESGCIKNVNCFPYRRHSFSSSSNTTFFFPSLACSEVYGRNKTVQKSHTSDNLNKNKRETFLQCENAPSNQVYCSTSSKIFSKSDFKSCVKISRAINSSASRRRRILRKFNYRKKSRQRNNSLVLENKIRKCNNSFILTFKKSADITKFLKTHKQPFVRLTRLSNADILKITIQEKCCNQESSEDSLNSALGRLEKIDGEKVDSFLMIHPKSESQIDENDISNLSNNCKMDSSSVFCSDISTSCLSNAESVPVSESFEVEKEINVSVAIQELHNFPLKNDCQEVQQNEKCSIRNSPNELKSDCLNLLNRQCYVLLKRV</sequence>
<keyword evidence="1" id="KW-0479">Metal-binding</keyword>
<evidence type="ECO:0000256" key="2">
    <source>
        <dbReference type="SAM" id="MobiDB-lite"/>
    </source>
</evidence>
<feature type="domain" description="C2H2-type" evidence="3">
    <location>
        <begin position="1543"/>
        <end position="1571"/>
    </location>
</feature>
<name>A0A087UKT2_STEMI</name>
<feature type="region of interest" description="Disordered" evidence="2">
    <location>
        <begin position="487"/>
        <end position="515"/>
    </location>
</feature>
<reference evidence="4 5" key="1">
    <citation type="submission" date="2013-11" db="EMBL/GenBank/DDBJ databases">
        <title>Genome sequencing of Stegodyphus mimosarum.</title>
        <authorList>
            <person name="Bechsgaard J."/>
        </authorList>
    </citation>
    <scope>NUCLEOTIDE SEQUENCE [LARGE SCALE GENOMIC DNA]</scope>
</reference>
<evidence type="ECO:0000256" key="1">
    <source>
        <dbReference type="PROSITE-ProRule" id="PRU00042"/>
    </source>
</evidence>
<dbReference type="InterPro" id="IPR013087">
    <property type="entry name" value="Znf_C2H2_type"/>
</dbReference>
<dbReference type="GO" id="GO:0008270">
    <property type="term" value="F:zinc ion binding"/>
    <property type="evidence" value="ECO:0007669"/>
    <property type="project" value="UniProtKB-KW"/>
</dbReference>
<gene>
    <name evidence="4" type="ORF">X975_07622</name>
</gene>
<keyword evidence="1" id="KW-0863">Zinc-finger</keyword>
<dbReference type="OrthoDB" id="6437923at2759"/>
<feature type="non-terminal residue" evidence="4">
    <location>
        <position position="2695"/>
    </location>
</feature>
<evidence type="ECO:0000313" key="4">
    <source>
        <dbReference type="EMBL" id="KFM77971.1"/>
    </source>
</evidence>
<proteinExistence type="predicted"/>
<organism evidence="4 5">
    <name type="scientific">Stegodyphus mimosarum</name>
    <name type="common">African social velvet spider</name>
    <dbReference type="NCBI Taxonomy" id="407821"/>
    <lineage>
        <taxon>Eukaryota</taxon>
        <taxon>Metazoa</taxon>
        <taxon>Ecdysozoa</taxon>
        <taxon>Arthropoda</taxon>
        <taxon>Chelicerata</taxon>
        <taxon>Arachnida</taxon>
        <taxon>Araneae</taxon>
        <taxon>Araneomorphae</taxon>
        <taxon>Entelegynae</taxon>
        <taxon>Eresoidea</taxon>
        <taxon>Eresidae</taxon>
        <taxon>Stegodyphus</taxon>
    </lineage>
</organism>
<dbReference type="SMART" id="SM00355">
    <property type="entry name" value="ZnF_C2H2"/>
    <property type="match status" value="4"/>
</dbReference>
<feature type="region of interest" description="Disordered" evidence="2">
    <location>
        <begin position="728"/>
        <end position="785"/>
    </location>
</feature>
<dbReference type="PROSITE" id="PS00028">
    <property type="entry name" value="ZINC_FINGER_C2H2_1"/>
    <property type="match status" value="2"/>
</dbReference>
<feature type="compositionally biased region" description="Polar residues" evidence="2">
    <location>
        <begin position="750"/>
        <end position="779"/>
    </location>
</feature>
<accession>A0A087UKT2</accession>
<dbReference type="Proteomes" id="UP000054359">
    <property type="component" value="Unassembled WGS sequence"/>
</dbReference>
<dbReference type="PROSITE" id="PS50157">
    <property type="entry name" value="ZINC_FINGER_C2H2_2"/>
    <property type="match status" value="1"/>
</dbReference>
<keyword evidence="5" id="KW-1185">Reference proteome</keyword>